<keyword evidence="2" id="KW-1185">Reference proteome</keyword>
<dbReference type="Proteomes" id="UP000002216">
    <property type="component" value="Chromosome"/>
</dbReference>
<dbReference type="HOGENOM" id="CLU_1945259_0_0_7"/>
<organism evidence="1 2">
    <name type="scientific">Desulfomicrobium baculatum (strain DSM 4028 / VKM B-1378 / X)</name>
    <name type="common">Desulfovibrio baculatus</name>
    <dbReference type="NCBI Taxonomy" id="525897"/>
    <lineage>
        <taxon>Bacteria</taxon>
        <taxon>Pseudomonadati</taxon>
        <taxon>Thermodesulfobacteriota</taxon>
        <taxon>Desulfovibrionia</taxon>
        <taxon>Desulfovibrionales</taxon>
        <taxon>Desulfomicrobiaceae</taxon>
        <taxon>Desulfomicrobium</taxon>
    </lineage>
</organism>
<dbReference type="AlphaFoldDB" id="C7LTI6"/>
<gene>
    <name evidence="1" type="ordered locus">Dbac_1449</name>
</gene>
<proteinExistence type="predicted"/>
<dbReference type="EMBL" id="CP001629">
    <property type="protein sequence ID" value="ACU89543.1"/>
    <property type="molecule type" value="Genomic_DNA"/>
</dbReference>
<name>C7LTI6_DESBD</name>
<dbReference type="RefSeq" id="WP_015773637.1">
    <property type="nucleotide sequence ID" value="NC_013173.1"/>
</dbReference>
<protein>
    <submittedName>
        <fullName evidence="1">Uncharacterized protein</fullName>
    </submittedName>
</protein>
<evidence type="ECO:0000313" key="1">
    <source>
        <dbReference type="EMBL" id="ACU89543.1"/>
    </source>
</evidence>
<dbReference type="STRING" id="525897.Dbac_1449"/>
<dbReference type="OrthoDB" id="5471299at2"/>
<evidence type="ECO:0000313" key="2">
    <source>
        <dbReference type="Proteomes" id="UP000002216"/>
    </source>
</evidence>
<sequence>MSTREQHDILGELFREDRNLAAVPGLEELDSLIHACLAPKTPQPAARKKVLPLKSKAGASTKKTTHYLREDVFDGLTQAKVILKRLLPAGAKGKASKSNLVNYAVNTLLREIEEKGAQSSIIKKILEKK</sequence>
<reference evidence="1 2" key="1">
    <citation type="journal article" date="2009" name="Stand. Genomic Sci.">
        <title>Complete genome sequence of Desulfomicrobium baculatum type strain (X).</title>
        <authorList>
            <person name="Copeland A."/>
            <person name="Spring S."/>
            <person name="Goker M."/>
            <person name="Schneider S."/>
            <person name="Lapidus A."/>
            <person name="Del Rio T.G."/>
            <person name="Tice H."/>
            <person name="Cheng J.F."/>
            <person name="Chen F."/>
            <person name="Nolan M."/>
            <person name="Bruce D."/>
            <person name="Goodwin L."/>
            <person name="Pitluck S."/>
            <person name="Ivanova N."/>
            <person name="Mavrommatis K."/>
            <person name="Ovchinnikova G."/>
            <person name="Pati A."/>
            <person name="Chen A."/>
            <person name="Palaniappan K."/>
            <person name="Land M."/>
            <person name="Hauser L."/>
            <person name="Chang Y.J."/>
            <person name="Jeffries C.C."/>
            <person name="Meincke L."/>
            <person name="Sims D."/>
            <person name="Brettin T."/>
            <person name="Detter J.C."/>
            <person name="Han C."/>
            <person name="Chain P."/>
            <person name="Bristow J."/>
            <person name="Eisen J.A."/>
            <person name="Markowitz V."/>
            <person name="Hugenholtz P."/>
            <person name="Kyrpides N.C."/>
            <person name="Klenk H.P."/>
            <person name="Lucas S."/>
        </authorList>
    </citation>
    <scope>NUCLEOTIDE SEQUENCE [LARGE SCALE GENOMIC DNA]</scope>
    <source>
        <strain evidence="2">DSM 4028 / VKM B-1378 / X</strain>
    </source>
</reference>
<dbReference type="KEGG" id="dba:Dbac_1449"/>
<accession>C7LTI6</accession>